<dbReference type="Proteomes" id="UP001265746">
    <property type="component" value="Unassembled WGS sequence"/>
</dbReference>
<comment type="caution">
    <text evidence="8">The sequence shown here is derived from an EMBL/GenBank/DDBJ whole genome shotgun (WGS) entry which is preliminary data.</text>
</comment>
<dbReference type="Pfam" id="PF20684">
    <property type="entry name" value="Fung_rhodopsin"/>
    <property type="match status" value="1"/>
</dbReference>
<keyword evidence="4 6" id="KW-0472">Membrane</keyword>
<dbReference type="EMBL" id="JAUJFL010000007">
    <property type="protein sequence ID" value="KAK2599798.1"/>
    <property type="molecule type" value="Genomic_DNA"/>
</dbReference>
<feature type="domain" description="Rhodopsin" evidence="7">
    <location>
        <begin position="48"/>
        <end position="288"/>
    </location>
</feature>
<dbReference type="PANTHER" id="PTHR33048">
    <property type="entry name" value="PTH11-LIKE INTEGRAL MEMBRANE PROTEIN (AFU_ORTHOLOGUE AFUA_5G11245)"/>
    <property type="match status" value="1"/>
</dbReference>
<evidence type="ECO:0000256" key="4">
    <source>
        <dbReference type="ARBA" id="ARBA00023136"/>
    </source>
</evidence>
<evidence type="ECO:0000256" key="1">
    <source>
        <dbReference type="ARBA" id="ARBA00004141"/>
    </source>
</evidence>
<evidence type="ECO:0000313" key="9">
    <source>
        <dbReference type="Proteomes" id="UP001265746"/>
    </source>
</evidence>
<evidence type="ECO:0000313" key="8">
    <source>
        <dbReference type="EMBL" id="KAK2599798.1"/>
    </source>
</evidence>
<keyword evidence="3 6" id="KW-1133">Transmembrane helix</keyword>
<dbReference type="InterPro" id="IPR052337">
    <property type="entry name" value="SAT4-like"/>
</dbReference>
<dbReference type="AlphaFoldDB" id="A0AAD9S8H4"/>
<dbReference type="GO" id="GO:0016020">
    <property type="term" value="C:membrane"/>
    <property type="evidence" value="ECO:0007669"/>
    <property type="project" value="UniProtKB-SubCell"/>
</dbReference>
<dbReference type="InterPro" id="IPR049326">
    <property type="entry name" value="Rhodopsin_dom_fungi"/>
</dbReference>
<feature type="transmembrane region" description="Helical" evidence="6">
    <location>
        <begin position="225"/>
        <end position="246"/>
    </location>
</feature>
<feature type="transmembrane region" description="Helical" evidence="6">
    <location>
        <begin position="68"/>
        <end position="91"/>
    </location>
</feature>
<keyword evidence="9" id="KW-1185">Reference proteome</keyword>
<reference evidence="8" key="1">
    <citation type="submission" date="2023-06" db="EMBL/GenBank/DDBJ databases">
        <authorList>
            <person name="Noh H."/>
        </authorList>
    </citation>
    <scope>NUCLEOTIDE SEQUENCE</scope>
    <source>
        <strain evidence="8">DUCC20226</strain>
    </source>
</reference>
<evidence type="ECO:0000256" key="2">
    <source>
        <dbReference type="ARBA" id="ARBA00022692"/>
    </source>
</evidence>
<feature type="transmembrane region" description="Helical" evidence="6">
    <location>
        <begin position="258"/>
        <end position="280"/>
    </location>
</feature>
<proteinExistence type="inferred from homology"/>
<keyword evidence="2 6" id="KW-0812">Transmembrane</keyword>
<evidence type="ECO:0000259" key="7">
    <source>
        <dbReference type="Pfam" id="PF20684"/>
    </source>
</evidence>
<dbReference type="PANTHER" id="PTHR33048:SF15">
    <property type="entry name" value="INTEGRAL MEMBRANE PROTEIN"/>
    <property type="match status" value="1"/>
</dbReference>
<evidence type="ECO:0000256" key="3">
    <source>
        <dbReference type="ARBA" id="ARBA00022989"/>
    </source>
</evidence>
<feature type="transmembrane region" description="Helical" evidence="6">
    <location>
        <begin position="145"/>
        <end position="166"/>
    </location>
</feature>
<feature type="transmembrane region" description="Helical" evidence="6">
    <location>
        <begin position="26"/>
        <end position="47"/>
    </location>
</feature>
<feature type="transmembrane region" description="Helical" evidence="6">
    <location>
        <begin position="186"/>
        <end position="213"/>
    </location>
</feature>
<organism evidence="8 9">
    <name type="scientific">Phomopsis amygdali</name>
    <name type="common">Fusicoccum amygdali</name>
    <dbReference type="NCBI Taxonomy" id="1214568"/>
    <lineage>
        <taxon>Eukaryota</taxon>
        <taxon>Fungi</taxon>
        <taxon>Dikarya</taxon>
        <taxon>Ascomycota</taxon>
        <taxon>Pezizomycotina</taxon>
        <taxon>Sordariomycetes</taxon>
        <taxon>Sordariomycetidae</taxon>
        <taxon>Diaporthales</taxon>
        <taxon>Diaporthaceae</taxon>
        <taxon>Diaporthe</taxon>
    </lineage>
</organism>
<comment type="subcellular location">
    <subcellularLocation>
        <location evidence="1">Membrane</location>
        <topology evidence="1">Multi-pass membrane protein</topology>
    </subcellularLocation>
</comment>
<evidence type="ECO:0000256" key="5">
    <source>
        <dbReference type="ARBA" id="ARBA00038359"/>
    </source>
</evidence>
<accession>A0AAD9S8H4</accession>
<protein>
    <recommendedName>
        <fullName evidence="7">Rhodopsin domain-containing protein</fullName>
    </recommendedName>
</protein>
<name>A0AAD9S8H4_PHOAM</name>
<gene>
    <name evidence="8" type="ORF">N8I77_011522</name>
</gene>
<sequence length="382" mass="42200">MAPKRPTGQELIDLASQQDPIKIGGFPIALIGLSATLCVISGLCIILRIFVRAWLLRKERSWGWDDTLALLSFLTFLPECVFVIIAARYGLGTPDAELNELVTAQAAIMMGNWQMFYAASTNLIKAAIAVTLLRLTDQPKYRWPITASLVATPIFTGAVVIVLIVTCRPVGAQWDLDLGPCPLHNWLAILSYPFTALTIILDWGCAIIPWLLIRKLQLNQRIKRSLIIVLGLGGTASIGAIARLPYLKYYTIPEDQLYHMANIVVWSVFENGVGIIAASLPPIHKLFKFYDDTSVGSSTPAGGGAFETIGGTPLSQSDGAYELKPLRNSSRLTVTRSGQWDRLDDEGPNQERIMVRRTFSIMEENDVEESRKIRSEGQEIIS</sequence>
<evidence type="ECO:0000256" key="6">
    <source>
        <dbReference type="SAM" id="Phobius"/>
    </source>
</evidence>
<comment type="similarity">
    <text evidence="5">Belongs to the SAT4 family.</text>
</comment>
<feature type="transmembrane region" description="Helical" evidence="6">
    <location>
        <begin position="111"/>
        <end position="133"/>
    </location>
</feature>